<dbReference type="GO" id="GO:0005886">
    <property type="term" value="C:plasma membrane"/>
    <property type="evidence" value="ECO:0007669"/>
    <property type="project" value="UniProtKB-SubCell"/>
</dbReference>
<keyword evidence="6 7" id="KW-0472">Membrane</keyword>
<feature type="transmembrane region" description="Helical" evidence="7">
    <location>
        <begin position="7"/>
        <end position="32"/>
    </location>
</feature>
<gene>
    <name evidence="9" type="ORF">FC26_GL002144</name>
</gene>
<keyword evidence="3" id="KW-1003">Cell membrane</keyword>
<comment type="caution">
    <text evidence="9">The sequence shown here is derived from an EMBL/GenBank/DDBJ whole genome shotgun (WGS) entry which is preliminary data.</text>
</comment>
<name>A0A0R2A5N7_9LACO</name>
<feature type="transmembrane region" description="Helical" evidence="7">
    <location>
        <begin position="196"/>
        <end position="213"/>
    </location>
</feature>
<evidence type="ECO:0000256" key="5">
    <source>
        <dbReference type="ARBA" id="ARBA00022989"/>
    </source>
</evidence>
<dbReference type="Gene3D" id="1.20.1250.20">
    <property type="entry name" value="MFS general substrate transporter like domains"/>
    <property type="match status" value="1"/>
</dbReference>
<dbReference type="PATRIC" id="fig|1423813.3.peg.2183"/>
<dbReference type="RefSeq" id="WP_057777253.1">
    <property type="nucleotide sequence ID" value="NZ_AYYY01000005.1"/>
</dbReference>
<protein>
    <submittedName>
        <fullName evidence="9">Major facilitator superfamily permease</fullName>
    </submittedName>
</protein>
<dbReference type="Gene3D" id="1.20.1720.10">
    <property type="entry name" value="Multidrug resistance protein D"/>
    <property type="match status" value="1"/>
</dbReference>
<evidence type="ECO:0000256" key="3">
    <source>
        <dbReference type="ARBA" id="ARBA00022475"/>
    </source>
</evidence>
<feature type="transmembrane region" description="Helical" evidence="7">
    <location>
        <begin position="219"/>
        <end position="235"/>
    </location>
</feature>
<dbReference type="InterPro" id="IPR011701">
    <property type="entry name" value="MFS"/>
</dbReference>
<organism evidence="9 10">
    <name type="scientific">Paucilactobacillus vaccinostercus DSM 20634</name>
    <dbReference type="NCBI Taxonomy" id="1423813"/>
    <lineage>
        <taxon>Bacteria</taxon>
        <taxon>Bacillati</taxon>
        <taxon>Bacillota</taxon>
        <taxon>Bacilli</taxon>
        <taxon>Lactobacillales</taxon>
        <taxon>Lactobacillaceae</taxon>
        <taxon>Paucilactobacillus</taxon>
    </lineage>
</organism>
<feature type="transmembrane region" description="Helical" evidence="7">
    <location>
        <begin position="345"/>
        <end position="364"/>
    </location>
</feature>
<feature type="transmembrane region" description="Helical" evidence="7">
    <location>
        <begin position="75"/>
        <end position="94"/>
    </location>
</feature>
<dbReference type="OrthoDB" id="2414439at2"/>
<keyword evidence="4 7" id="KW-0812">Transmembrane</keyword>
<dbReference type="Proteomes" id="UP000051733">
    <property type="component" value="Unassembled WGS sequence"/>
</dbReference>
<dbReference type="InterPro" id="IPR036259">
    <property type="entry name" value="MFS_trans_sf"/>
</dbReference>
<proteinExistence type="predicted"/>
<dbReference type="PANTHER" id="PTHR42718:SF46">
    <property type="entry name" value="BLR6921 PROTEIN"/>
    <property type="match status" value="1"/>
</dbReference>
<evidence type="ECO:0000256" key="2">
    <source>
        <dbReference type="ARBA" id="ARBA00022448"/>
    </source>
</evidence>
<dbReference type="AlphaFoldDB" id="A0A0R2A5N7"/>
<dbReference type="GO" id="GO:0022857">
    <property type="term" value="F:transmembrane transporter activity"/>
    <property type="evidence" value="ECO:0007669"/>
    <property type="project" value="InterPro"/>
</dbReference>
<feature type="transmembrane region" description="Helical" evidence="7">
    <location>
        <begin position="321"/>
        <end position="339"/>
    </location>
</feature>
<feature type="transmembrane region" description="Helical" evidence="7">
    <location>
        <begin position="287"/>
        <end position="309"/>
    </location>
</feature>
<evidence type="ECO:0000313" key="10">
    <source>
        <dbReference type="Proteomes" id="UP000051733"/>
    </source>
</evidence>
<feature type="transmembrane region" description="Helical" evidence="7">
    <location>
        <begin position="134"/>
        <end position="157"/>
    </location>
</feature>
<feature type="transmembrane region" description="Helical" evidence="7">
    <location>
        <begin position="100"/>
        <end position="122"/>
    </location>
</feature>
<dbReference type="EMBL" id="AYYY01000005">
    <property type="protein sequence ID" value="KRM62568.1"/>
    <property type="molecule type" value="Genomic_DNA"/>
</dbReference>
<comment type="subcellular location">
    <subcellularLocation>
        <location evidence="1">Cell membrane</location>
        <topology evidence="1">Multi-pass membrane protein</topology>
    </subcellularLocation>
</comment>
<evidence type="ECO:0000313" key="9">
    <source>
        <dbReference type="EMBL" id="KRM62568.1"/>
    </source>
</evidence>
<evidence type="ECO:0000256" key="6">
    <source>
        <dbReference type="ARBA" id="ARBA00023136"/>
    </source>
</evidence>
<dbReference type="CDD" id="cd17321">
    <property type="entry name" value="MFS_MMR_MDR_like"/>
    <property type="match status" value="1"/>
</dbReference>
<feature type="transmembrane region" description="Helical" evidence="7">
    <location>
        <begin position="44"/>
        <end position="63"/>
    </location>
</feature>
<keyword evidence="10" id="KW-1185">Reference proteome</keyword>
<sequence>MKQSRFGIVLPIILVSYFMILLDNSIVFTSTVKIAQDLNMGPQALSWVTNAYVLTFGGLLMLGGRAGDVFGRRRIFLLGLIIFSLGSLMVGLSVNGIMMIAMRALQGIGSAVLAPTTLALLMDSYQGTMRTRAIIYYGATGGLGASFGLVIGGLIASYTSWRWGFLLNVPIGIIMVILTIKFISAGRQKNLGKIDWLGSLLSVIGIVLLVFGINGASHPLITVVIALLFLSVFVWQEKHTEQPIMPLRLFVDRERSSAYVARFFFLCAMISYFFLTPQAMQHVYHFTPLMAAIGFLPETVPQFIFATLVSRLNVRFSNVQIMMTGTIITTLGLLMASVVKIQGGYFWAIAVPMVIIGIGQGFTLSPLTVSGVANTDPEIAGSASGVVNTVHQIGSSFGLSVITLLTTGLASPVMTYDRSVELMTGFMVLSMIAVVNIMIGKRATKEAVN</sequence>
<reference evidence="9 10" key="1">
    <citation type="journal article" date="2015" name="Genome Announc.">
        <title>Expanding the biotechnology potential of lactobacilli through comparative genomics of 213 strains and associated genera.</title>
        <authorList>
            <person name="Sun Z."/>
            <person name="Harris H.M."/>
            <person name="McCann A."/>
            <person name="Guo C."/>
            <person name="Argimon S."/>
            <person name="Zhang W."/>
            <person name="Yang X."/>
            <person name="Jeffery I.B."/>
            <person name="Cooney J.C."/>
            <person name="Kagawa T.F."/>
            <person name="Liu W."/>
            <person name="Song Y."/>
            <person name="Salvetti E."/>
            <person name="Wrobel A."/>
            <person name="Rasinkangas P."/>
            <person name="Parkhill J."/>
            <person name="Rea M.C."/>
            <person name="O'Sullivan O."/>
            <person name="Ritari J."/>
            <person name="Douillard F.P."/>
            <person name="Paul Ross R."/>
            <person name="Yang R."/>
            <person name="Briner A.E."/>
            <person name="Felis G.E."/>
            <person name="de Vos W.M."/>
            <person name="Barrangou R."/>
            <person name="Klaenhammer T.R."/>
            <person name="Caufield P.W."/>
            <person name="Cui Y."/>
            <person name="Zhang H."/>
            <person name="O'Toole P.W."/>
        </authorList>
    </citation>
    <scope>NUCLEOTIDE SEQUENCE [LARGE SCALE GENOMIC DNA]</scope>
    <source>
        <strain evidence="9 10">DSM 20634</strain>
    </source>
</reference>
<keyword evidence="2" id="KW-0813">Transport</keyword>
<feature type="transmembrane region" description="Helical" evidence="7">
    <location>
        <begin position="397"/>
        <end position="416"/>
    </location>
</feature>
<evidence type="ECO:0000259" key="8">
    <source>
        <dbReference type="PROSITE" id="PS50850"/>
    </source>
</evidence>
<dbReference type="InterPro" id="IPR020846">
    <property type="entry name" value="MFS_dom"/>
</dbReference>
<evidence type="ECO:0000256" key="7">
    <source>
        <dbReference type="SAM" id="Phobius"/>
    </source>
</evidence>
<feature type="domain" description="Major facilitator superfamily (MFS) profile" evidence="8">
    <location>
        <begin position="9"/>
        <end position="448"/>
    </location>
</feature>
<dbReference type="PROSITE" id="PS50850">
    <property type="entry name" value="MFS"/>
    <property type="match status" value="1"/>
</dbReference>
<dbReference type="PRINTS" id="PR01036">
    <property type="entry name" value="TCRTETB"/>
</dbReference>
<evidence type="ECO:0000256" key="4">
    <source>
        <dbReference type="ARBA" id="ARBA00022692"/>
    </source>
</evidence>
<feature type="transmembrane region" description="Helical" evidence="7">
    <location>
        <begin position="422"/>
        <end position="439"/>
    </location>
</feature>
<dbReference type="Pfam" id="PF07690">
    <property type="entry name" value="MFS_1"/>
    <property type="match status" value="1"/>
</dbReference>
<feature type="transmembrane region" description="Helical" evidence="7">
    <location>
        <begin position="163"/>
        <end position="184"/>
    </location>
</feature>
<dbReference type="PANTHER" id="PTHR42718">
    <property type="entry name" value="MAJOR FACILITATOR SUPERFAMILY MULTIDRUG TRANSPORTER MFSC"/>
    <property type="match status" value="1"/>
</dbReference>
<accession>A0A0R2A5N7</accession>
<dbReference type="SUPFAM" id="SSF103473">
    <property type="entry name" value="MFS general substrate transporter"/>
    <property type="match status" value="1"/>
</dbReference>
<keyword evidence="5 7" id="KW-1133">Transmembrane helix</keyword>
<evidence type="ECO:0000256" key="1">
    <source>
        <dbReference type="ARBA" id="ARBA00004651"/>
    </source>
</evidence>
<feature type="transmembrane region" description="Helical" evidence="7">
    <location>
        <begin position="256"/>
        <end position="275"/>
    </location>
</feature>